<dbReference type="Proteomes" id="UP000018201">
    <property type="component" value="Unassembled WGS sequence"/>
</dbReference>
<reference evidence="2" key="2">
    <citation type="submission" date="2013-10" db="EMBL/GenBank/DDBJ databases">
        <authorList>
            <person name="Aslett M."/>
        </authorList>
    </citation>
    <scope>NUCLEOTIDE SEQUENCE [LARGE SCALE GENOMIC DNA]</scope>
    <source>
        <strain evidence="2">Houghton</strain>
    </source>
</reference>
<reference evidence="2" key="1">
    <citation type="submission" date="2013-10" db="EMBL/GenBank/DDBJ databases">
        <title>Genomic analysis of the causative agents of coccidiosis in chickens.</title>
        <authorList>
            <person name="Reid A.J."/>
            <person name="Blake D."/>
            <person name="Billington K."/>
            <person name="Browne H."/>
            <person name="Dunn M."/>
            <person name="Hung S."/>
            <person name="Kawahara F."/>
            <person name="Miranda-Saavedra D."/>
            <person name="Mourier T."/>
            <person name="Nagra H."/>
            <person name="Otto T.D."/>
            <person name="Rawlings N."/>
            <person name="Sanchez A."/>
            <person name="Sanders M."/>
            <person name="Subramaniam C."/>
            <person name="Tay Y."/>
            <person name="Dear P."/>
            <person name="Doerig C."/>
            <person name="Gruber A."/>
            <person name="Parkinson J."/>
            <person name="Shirley M."/>
            <person name="Wan K.L."/>
            <person name="Berriman M."/>
            <person name="Tomley F."/>
            <person name="Pain A."/>
        </authorList>
    </citation>
    <scope>NUCLEOTIDE SEQUENCE [LARGE SCALE GENOMIC DNA]</scope>
    <source>
        <strain evidence="2">Houghton</strain>
    </source>
</reference>
<feature type="region of interest" description="Disordered" evidence="1">
    <location>
        <begin position="86"/>
        <end position="196"/>
    </location>
</feature>
<protein>
    <submittedName>
        <fullName evidence="2">Uncharacterized protein</fullName>
    </submittedName>
</protein>
<dbReference type="EMBL" id="HG690898">
    <property type="protein sequence ID" value="CDI75414.1"/>
    <property type="molecule type" value="Genomic_DNA"/>
</dbReference>
<dbReference type="AlphaFoldDB" id="U6G9Y6"/>
<organism evidence="2 3">
    <name type="scientific">Eimeria praecox</name>
    <dbReference type="NCBI Taxonomy" id="51316"/>
    <lineage>
        <taxon>Eukaryota</taxon>
        <taxon>Sar</taxon>
        <taxon>Alveolata</taxon>
        <taxon>Apicomplexa</taxon>
        <taxon>Conoidasida</taxon>
        <taxon>Coccidia</taxon>
        <taxon>Eucoccidiorida</taxon>
        <taxon>Eimeriorina</taxon>
        <taxon>Eimeriidae</taxon>
        <taxon>Eimeria</taxon>
    </lineage>
</organism>
<name>U6G9Y6_9EIME</name>
<evidence type="ECO:0000313" key="2">
    <source>
        <dbReference type="EMBL" id="CDI75414.1"/>
    </source>
</evidence>
<gene>
    <name evidence="2" type="ORF">EPH_0005250</name>
</gene>
<evidence type="ECO:0000256" key="1">
    <source>
        <dbReference type="SAM" id="MobiDB-lite"/>
    </source>
</evidence>
<dbReference type="OrthoDB" id="387736at2759"/>
<keyword evidence="3" id="KW-1185">Reference proteome</keyword>
<accession>U6G9Y6</accession>
<sequence length="350" mass="37640">MALEERNRIQGWPLFADEAFHLIERLKIFVKSIPEYAAALLQGGELDPVTGEIHLNVYAEQVLESCSATLEERIAASLATGLRALPPQVDASGRNQRSRPNAPSGAVATLQPPPLHLSQEDEDYPVHRKPSVGVATRRQRAARLRTTARRNAVTQNPTDRRAAPPPQLVGSGGQEDLTLTLPPFEGNSGETQKSPESGISAYADVFAQAYAVSMGGLKAEADTAHKALPTAHSQEECWSSPSNPCKNPEMLPDLLPAAAGTVYLEGGADSSVSSRLVSMASSSYEDPEPLADSLGLAEQEPDALRDLLNCDVSEPTDTGVDWELEGSNTATIIDVSRPTRNPIFRQSRVF</sequence>
<evidence type="ECO:0000313" key="3">
    <source>
        <dbReference type="Proteomes" id="UP000018201"/>
    </source>
</evidence>
<dbReference type="VEuPathDB" id="ToxoDB:EPH_0005250"/>
<feature type="compositionally biased region" description="Basic residues" evidence="1">
    <location>
        <begin position="137"/>
        <end position="148"/>
    </location>
</feature>
<proteinExistence type="predicted"/>